<dbReference type="PROSITE" id="PS01124">
    <property type="entry name" value="HTH_ARAC_FAMILY_2"/>
    <property type="match status" value="1"/>
</dbReference>
<dbReference type="PANTHER" id="PTHR43280:SF2">
    <property type="entry name" value="HTH-TYPE TRANSCRIPTIONAL REGULATOR EXSA"/>
    <property type="match status" value="1"/>
</dbReference>
<dbReference type="GO" id="GO:0043565">
    <property type="term" value="F:sequence-specific DNA binding"/>
    <property type="evidence" value="ECO:0007669"/>
    <property type="project" value="InterPro"/>
</dbReference>
<dbReference type="Proteomes" id="UP000199545">
    <property type="component" value="Unassembled WGS sequence"/>
</dbReference>
<evidence type="ECO:0000256" key="4">
    <source>
        <dbReference type="PROSITE-ProRule" id="PRU00169"/>
    </source>
</evidence>
<dbReference type="Pfam" id="PF00072">
    <property type="entry name" value="Response_reg"/>
    <property type="match status" value="1"/>
</dbReference>
<dbReference type="SMART" id="SM00448">
    <property type="entry name" value="REC"/>
    <property type="match status" value="1"/>
</dbReference>
<keyword evidence="1" id="KW-0805">Transcription regulation</keyword>
<reference evidence="7 8" key="1">
    <citation type="submission" date="2016-10" db="EMBL/GenBank/DDBJ databases">
        <authorList>
            <person name="de Groot N.N."/>
        </authorList>
    </citation>
    <scope>NUCLEOTIDE SEQUENCE [LARGE SCALE GENOMIC DNA]</scope>
    <source>
        <strain evidence="7 8">DSM 44778</strain>
    </source>
</reference>
<dbReference type="InterPro" id="IPR018060">
    <property type="entry name" value="HTH_AraC"/>
</dbReference>
<dbReference type="SUPFAM" id="SSF46689">
    <property type="entry name" value="Homeodomain-like"/>
    <property type="match status" value="2"/>
</dbReference>
<dbReference type="GO" id="GO:0003700">
    <property type="term" value="F:DNA-binding transcription factor activity"/>
    <property type="evidence" value="ECO:0007669"/>
    <property type="project" value="InterPro"/>
</dbReference>
<dbReference type="Gene3D" id="3.40.50.2300">
    <property type="match status" value="1"/>
</dbReference>
<evidence type="ECO:0000256" key="1">
    <source>
        <dbReference type="ARBA" id="ARBA00023015"/>
    </source>
</evidence>
<proteinExistence type="predicted"/>
<dbReference type="SMART" id="SM00342">
    <property type="entry name" value="HTH_ARAC"/>
    <property type="match status" value="1"/>
</dbReference>
<keyword evidence="3" id="KW-0804">Transcription</keyword>
<dbReference type="InterPro" id="IPR018062">
    <property type="entry name" value="HTH_AraC-typ_CS"/>
</dbReference>
<dbReference type="PROSITE" id="PS50110">
    <property type="entry name" value="RESPONSE_REGULATORY"/>
    <property type="match status" value="1"/>
</dbReference>
<dbReference type="OrthoDB" id="1769137at2"/>
<dbReference type="InterPro" id="IPR020449">
    <property type="entry name" value="Tscrpt_reg_AraC-type_HTH"/>
</dbReference>
<keyword evidence="2" id="KW-0238">DNA-binding</keyword>
<feature type="modified residue" description="4-aspartylphosphate" evidence="4">
    <location>
        <position position="55"/>
    </location>
</feature>
<evidence type="ECO:0000256" key="3">
    <source>
        <dbReference type="ARBA" id="ARBA00023163"/>
    </source>
</evidence>
<name>A0A1I3UG35_9BACL</name>
<dbReference type="CDD" id="cd17536">
    <property type="entry name" value="REC_YesN-like"/>
    <property type="match status" value="1"/>
</dbReference>
<organism evidence="7 8">
    <name type="scientific">Thermoflavimicrobium dichotomicum</name>
    <dbReference type="NCBI Taxonomy" id="46223"/>
    <lineage>
        <taxon>Bacteria</taxon>
        <taxon>Bacillati</taxon>
        <taxon>Bacillota</taxon>
        <taxon>Bacilli</taxon>
        <taxon>Bacillales</taxon>
        <taxon>Thermoactinomycetaceae</taxon>
        <taxon>Thermoflavimicrobium</taxon>
    </lineage>
</organism>
<dbReference type="Gene3D" id="1.10.10.60">
    <property type="entry name" value="Homeodomain-like"/>
    <property type="match status" value="2"/>
</dbReference>
<accession>A0A1I3UG35</accession>
<dbReference type="RefSeq" id="WP_093231493.1">
    <property type="nucleotide sequence ID" value="NZ_FORR01000024.1"/>
</dbReference>
<evidence type="ECO:0000259" key="5">
    <source>
        <dbReference type="PROSITE" id="PS01124"/>
    </source>
</evidence>
<dbReference type="InterPro" id="IPR011006">
    <property type="entry name" value="CheY-like_superfamily"/>
</dbReference>
<evidence type="ECO:0000259" key="6">
    <source>
        <dbReference type="PROSITE" id="PS50110"/>
    </source>
</evidence>
<keyword evidence="4" id="KW-0597">Phosphoprotein</keyword>
<dbReference type="PRINTS" id="PR00032">
    <property type="entry name" value="HTHARAC"/>
</dbReference>
<evidence type="ECO:0000256" key="2">
    <source>
        <dbReference type="ARBA" id="ARBA00023125"/>
    </source>
</evidence>
<feature type="domain" description="HTH araC/xylS-type" evidence="5">
    <location>
        <begin position="150"/>
        <end position="248"/>
    </location>
</feature>
<dbReference type="InterPro" id="IPR001789">
    <property type="entry name" value="Sig_transdc_resp-reg_receiver"/>
</dbReference>
<dbReference type="GO" id="GO:0000160">
    <property type="term" value="P:phosphorelay signal transduction system"/>
    <property type="evidence" value="ECO:0007669"/>
    <property type="project" value="InterPro"/>
</dbReference>
<dbReference type="PANTHER" id="PTHR43280">
    <property type="entry name" value="ARAC-FAMILY TRANSCRIPTIONAL REGULATOR"/>
    <property type="match status" value="1"/>
</dbReference>
<dbReference type="PROSITE" id="PS00041">
    <property type="entry name" value="HTH_ARAC_FAMILY_1"/>
    <property type="match status" value="1"/>
</dbReference>
<evidence type="ECO:0000313" key="8">
    <source>
        <dbReference type="Proteomes" id="UP000199545"/>
    </source>
</evidence>
<gene>
    <name evidence="7" type="ORF">SAMN05421852_12438</name>
</gene>
<sequence length="264" mass="29994">MAGLLIVDDEVESREEIRLVVQESQYSYLSIFEAGSAERGLVLLKQNQPNIVILDLSLPDMDGLQFGKKVLELYPNVSIIVLTHLKMFEMVQAAINAGFSGYLLKPLSKMDLFSTFDRLLIPDLIKEANYLRKAVSSSKTIEIDLGNPIQSALNYIHSNFHEPITLNEVADRVYLSASHFSRLFKAEMGVTFIEYLTKYRVEQSKRLLKMTSLPIEVIANNTGFANASYFATTFKRIEGMTPSEYRSIFSNLLHNNDPEEKFTF</sequence>
<dbReference type="SUPFAM" id="SSF52172">
    <property type="entry name" value="CheY-like"/>
    <property type="match status" value="1"/>
</dbReference>
<keyword evidence="8" id="KW-1185">Reference proteome</keyword>
<protein>
    <submittedName>
        <fullName evidence="7">Response regulator receiver domain-containing protein</fullName>
    </submittedName>
</protein>
<dbReference type="STRING" id="46223.SAMN05421852_12438"/>
<feature type="domain" description="Response regulatory" evidence="6">
    <location>
        <begin position="3"/>
        <end position="120"/>
    </location>
</feature>
<dbReference type="EMBL" id="FORR01000024">
    <property type="protein sequence ID" value="SFJ81892.1"/>
    <property type="molecule type" value="Genomic_DNA"/>
</dbReference>
<dbReference type="InterPro" id="IPR009057">
    <property type="entry name" value="Homeodomain-like_sf"/>
</dbReference>
<dbReference type="Pfam" id="PF12833">
    <property type="entry name" value="HTH_18"/>
    <property type="match status" value="1"/>
</dbReference>
<dbReference type="AlphaFoldDB" id="A0A1I3UG35"/>
<evidence type="ECO:0000313" key="7">
    <source>
        <dbReference type="EMBL" id="SFJ81892.1"/>
    </source>
</evidence>